<gene>
    <name evidence="1" type="ORF">SAMN05216193_102408</name>
</gene>
<dbReference type="AlphaFoldDB" id="A0A1H0AX34"/>
<dbReference type="InterPro" id="IPR043149">
    <property type="entry name" value="TagF_N"/>
</dbReference>
<dbReference type="STRING" id="198616.SAMN05216193_102408"/>
<evidence type="ECO:0000313" key="1">
    <source>
        <dbReference type="EMBL" id="SDN37831.1"/>
    </source>
</evidence>
<dbReference type="InterPro" id="IPR007554">
    <property type="entry name" value="Glycerophosphate_synth"/>
</dbReference>
<dbReference type="RefSeq" id="WP_084315273.1">
    <property type="nucleotide sequence ID" value="NZ_FNIJ01000002.1"/>
</dbReference>
<sequence>MNYNNFHKRSLFIKAIYPLLWPIALLSKLTPKNKNIKIFSSMSGYQIADNAKYLFLNTPINNRRWITKNKELCKSATITPRPIYAYSLRGIYLQLTAKEAYFTHSIFDFVPMLIMGSKIINLWHGVPLKEIGPPSDWKNKSVLRRRILTIYYKVFKYAYYMHCDTVVCPEKSLEDDYKRFFSIPNPKIKIEKQARNTFSKKQEKRLEILYAPTHRMQIPGSNIKDTLEKTRVFSKIISDFLKKHDIVLVIRPHPIDSESIKSIDLLHPYILDTSIDIYESINKYALVITDYSSLFYDSNELNIPCMVVAHDPACYIKAVGLTPKYQNILSEENKFNFESAIPTIKKILKL</sequence>
<dbReference type="PANTHER" id="PTHR37316">
    <property type="entry name" value="TEICHOIC ACID GLYCEROL-PHOSPHATE PRIMASE"/>
    <property type="match status" value="1"/>
</dbReference>
<name>A0A1H0AX34_9PSED</name>
<reference evidence="2" key="1">
    <citation type="submission" date="2016-10" db="EMBL/GenBank/DDBJ databases">
        <authorList>
            <person name="Varghese N."/>
            <person name="Submissions S."/>
        </authorList>
    </citation>
    <scope>NUCLEOTIDE SEQUENCE [LARGE SCALE GENOMIC DNA]</scope>
    <source>
        <strain evidence="2">JCM 21621</strain>
    </source>
</reference>
<dbReference type="OrthoDB" id="9802649at2"/>
<dbReference type="Proteomes" id="UP000242957">
    <property type="component" value="Unassembled WGS sequence"/>
</dbReference>
<dbReference type="EMBL" id="FNIJ01000002">
    <property type="protein sequence ID" value="SDN37831.1"/>
    <property type="molecule type" value="Genomic_DNA"/>
</dbReference>
<dbReference type="PANTHER" id="PTHR37316:SF3">
    <property type="entry name" value="TEICHOIC ACID GLYCEROL-PHOSPHATE TRANSFERASE"/>
    <property type="match status" value="1"/>
</dbReference>
<dbReference type="SUPFAM" id="SSF53756">
    <property type="entry name" value="UDP-Glycosyltransferase/glycogen phosphorylase"/>
    <property type="match status" value="1"/>
</dbReference>
<keyword evidence="1" id="KW-0808">Transferase</keyword>
<dbReference type="GO" id="GO:0047355">
    <property type="term" value="F:CDP-glycerol glycerophosphotransferase activity"/>
    <property type="evidence" value="ECO:0007669"/>
    <property type="project" value="InterPro"/>
</dbReference>
<dbReference type="InterPro" id="IPR051612">
    <property type="entry name" value="Teichoic_Acid_Biosynth"/>
</dbReference>
<evidence type="ECO:0000313" key="2">
    <source>
        <dbReference type="Proteomes" id="UP000242957"/>
    </source>
</evidence>
<dbReference type="GO" id="GO:0016020">
    <property type="term" value="C:membrane"/>
    <property type="evidence" value="ECO:0007669"/>
    <property type="project" value="InterPro"/>
</dbReference>
<keyword evidence="2" id="KW-1185">Reference proteome</keyword>
<organism evidence="1 2">
    <name type="scientific">Pseudomonas jinjuensis</name>
    <dbReference type="NCBI Taxonomy" id="198616"/>
    <lineage>
        <taxon>Bacteria</taxon>
        <taxon>Pseudomonadati</taxon>
        <taxon>Pseudomonadota</taxon>
        <taxon>Gammaproteobacteria</taxon>
        <taxon>Pseudomonadales</taxon>
        <taxon>Pseudomonadaceae</taxon>
        <taxon>Pseudomonas</taxon>
    </lineage>
</organism>
<accession>A0A1H0AX34</accession>
<dbReference type="Gene3D" id="3.40.50.11820">
    <property type="match status" value="1"/>
</dbReference>
<dbReference type="Pfam" id="PF04464">
    <property type="entry name" value="Glyphos_transf"/>
    <property type="match status" value="1"/>
</dbReference>
<proteinExistence type="predicted"/>
<protein>
    <submittedName>
        <fullName evidence="1">CDP-glycerol glycerophosphotransferase, TagB/SpsB family</fullName>
    </submittedName>
</protein>